<accession>A0ACC1QKU0</accession>
<proteinExistence type="predicted"/>
<reference evidence="1" key="1">
    <citation type="submission" date="2022-07" db="EMBL/GenBank/DDBJ databases">
        <title>Genome Sequence of Lecanicillium saksenae.</title>
        <authorList>
            <person name="Buettner E."/>
        </authorList>
    </citation>
    <scope>NUCLEOTIDE SEQUENCE</scope>
    <source>
        <strain evidence="1">VT-O1</strain>
    </source>
</reference>
<dbReference type="Proteomes" id="UP001148737">
    <property type="component" value="Unassembled WGS sequence"/>
</dbReference>
<gene>
    <name evidence="1" type="ORF">NLG97_g8385</name>
</gene>
<keyword evidence="2" id="KW-1185">Reference proteome</keyword>
<name>A0ACC1QKU0_9HYPO</name>
<organism evidence="1 2">
    <name type="scientific">Lecanicillium saksenae</name>
    <dbReference type="NCBI Taxonomy" id="468837"/>
    <lineage>
        <taxon>Eukaryota</taxon>
        <taxon>Fungi</taxon>
        <taxon>Dikarya</taxon>
        <taxon>Ascomycota</taxon>
        <taxon>Pezizomycotina</taxon>
        <taxon>Sordariomycetes</taxon>
        <taxon>Hypocreomycetidae</taxon>
        <taxon>Hypocreales</taxon>
        <taxon>Cordycipitaceae</taxon>
        <taxon>Lecanicillium</taxon>
    </lineage>
</organism>
<protein>
    <submittedName>
        <fullName evidence="1">Uncharacterized protein</fullName>
    </submittedName>
</protein>
<sequence>MGPSAVFLCTTPEYTLGEMLGTCLEDPYGLDAAAPFTRWHNDAIMREKDVIEGLYNARKELGAVLKKRAAGDASAASNVLKTFDAPLMTTIGSLKDGKKKAISRANQFKAFPSYRVFEPQMIFAATRLELLLLKIFNQRRNTQVLHLHNTPLMDRRILAIVLRACPNLTMVGVYNCPLIHLGDIIPILDLIYEINEDRRLRKMPLITGFDFYPSFHRGLEVRGGQAPMYGLTADSMDLDIVQRGVYAILLKAFFKARYMGLGLLFERGRALKAFLFRLPNPPLSMPTFFDGLHRYLECGASSIEQRQALFDLTKPIRFGLEENIDDETWYREEMGEYLPFCSSCGYEMLYELFPAGTRRVYPHRRVCAGCNLQSLLDEEPHDMHHRKLALLQNLMPDWRGSDYNKDAPMDGRGLMSLKSTEQAPATAPIMQDTGNGAGPFAGQQRIKLRRGNKCSADSLQDLPTLEELLGSTALWGSLFPDCHRADLYARARQRADAEARSLPEYQKTLKLPRDTYGEIWHRTRHARELQSFDYNAAIRAHLLMESAVATPATSEARLSW</sequence>
<evidence type="ECO:0000313" key="2">
    <source>
        <dbReference type="Proteomes" id="UP001148737"/>
    </source>
</evidence>
<evidence type="ECO:0000313" key="1">
    <source>
        <dbReference type="EMBL" id="KAJ3479172.1"/>
    </source>
</evidence>
<comment type="caution">
    <text evidence="1">The sequence shown here is derived from an EMBL/GenBank/DDBJ whole genome shotgun (WGS) entry which is preliminary data.</text>
</comment>
<dbReference type="EMBL" id="JANAKD010001465">
    <property type="protein sequence ID" value="KAJ3479172.1"/>
    <property type="molecule type" value="Genomic_DNA"/>
</dbReference>